<dbReference type="PANTHER" id="PTHR47958">
    <property type="entry name" value="ATP-DEPENDENT RNA HELICASE DBP3"/>
    <property type="match status" value="1"/>
</dbReference>
<dbReference type="SMART" id="SM00490">
    <property type="entry name" value="HELICc"/>
    <property type="match status" value="1"/>
</dbReference>
<keyword evidence="4" id="KW-0347">Helicase</keyword>
<keyword evidence="6" id="KW-0694">RNA-binding</keyword>
<evidence type="ECO:0000256" key="4">
    <source>
        <dbReference type="ARBA" id="ARBA00022806"/>
    </source>
</evidence>
<dbReference type="GO" id="GO:0003723">
    <property type="term" value="F:RNA binding"/>
    <property type="evidence" value="ECO:0007669"/>
    <property type="project" value="UniProtKB-KW"/>
</dbReference>
<dbReference type="PROSITE" id="PS51195">
    <property type="entry name" value="Q_MOTIF"/>
    <property type="match status" value="1"/>
</dbReference>
<dbReference type="InterPro" id="IPR014014">
    <property type="entry name" value="RNA_helicase_DEAD_Q_motif"/>
</dbReference>
<dbReference type="InterPro" id="IPR014001">
    <property type="entry name" value="Helicase_ATP-bd"/>
</dbReference>
<dbReference type="FunFam" id="3.40.50.300:FF:000031">
    <property type="entry name" value="Eukaryotic initiation factor 4A-III"/>
    <property type="match status" value="1"/>
</dbReference>
<organism evidence="13 14">
    <name type="scientific">Rubus argutus</name>
    <name type="common">Southern blackberry</name>
    <dbReference type="NCBI Taxonomy" id="59490"/>
    <lineage>
        <taxon>Eukaryota</taxon>
        <taxon>Viridiplantae</taxon>
        <taxon>Streptophyta</taxon>
        <taxon>Embryophyta</taxon>
        <taxon>Tracheophyta</taxon>
        <taxon>Spermatophyta</taxon>
        <taxon>Magnoliopsida</taxon>
        <taxon>eudicotyledons</taxon>
        <taxon>Gunneridae</taxon>
        <taxon>Pentapetalae</taxon>
        <taxon>rosids</taxon>
        <taxon>fabids</taxon>
        <taxon>Rosales</taxon>
        <taxon>Rosaceae</taxon>
        <taxon>Rosoideae</taxon>
        <taxon>Rosoideae incertae sedis</taxon>
        <taxon>Rubus</taxon>
    </lineage>
</organism>
<dbReference type="Pfam" id="PF00270">
    <property type="entry name" value="DEAD"/>
    <property type="match status" value="1"/>
</dbReference>
<evidence type="ECO:0000313" key="13">
    <source>
        <dbReference type="EMBL" id="KAK9925194.1"/>
    </source>
</evidence>
<dbReference type="Gene3D" id="3.40.50.300">
    <property type="entry name" value="P-loop containing nucleotide triphosphate hydrolases"/>
    <property type="match status" value="2"/>
</dbReference>
<evidence type="ECO:0000256" key="5">
    <source>
        <dbReference type="ARBA" id="ARBA00022840"/>
    </source>
</evidence>
<keyword evidence="5" id="KW-0067">ATP-binding</keyword>
<gene>
    <name evidence="13" type="ORF">M0R45_033526</name>
</gene>
<keyword evidence="14" id="KW-1185">Reference proteome</keyword>
<evidence type="ECO:0000259" key="10">
    <source>
        <dbReference type="PROSITE" id="PS51192"/>
    </source>
</evidence>
<feature type="domain" description="Helicase ATP-binding" evidence="10">
    <location>
        <begin position="67"/>
        <end position="237"/>
    </location>
</feature>
<feature type="domain" description="Helicase C-terminal" evidence="11">
    <location>
        <begin position="268"/>
        <end position="409"/>
    </location>
</feature>
<evidence type="ECO:0000256" key="2">
    <source>
        <dbReference type="ARBA" id="ARBA00022741"/>
    </source>
</evidence>
<comment type="similarity">
    <text evidence="7">Belongs to the DEAD box helicase family. DDX48/FAL1 subfamily.</text>
</comment>
<dbReference type="PROSITE" id="PS51194">
    <property type="entry name" value="HELICASE_CTER"/>
    <property type="match status" value="1"/>
</dbReference>
<dbReference type="CDD" id="cd18787">
    <property type="entry name" value="SF2_C_DEAD"/>
    <property type="match status" value="1"/>
</dbReference>
<evidence type="ECO:0000256" key="3">
    <source>
        <dbReference type="ARBA" id="ARBA00022801"/>
    </source>
</evidence>
<evidence type="ECO:0000259" key="11">
    <source>
        <dbReference type="PROSITE" id="PS51194"/>
    </source>
</evidence>
<dbReference type="AlphaFoldDB" id="A0AAW1WK55"/>
<name>A0AAW1WK55_RUBAR</name>
<evidence type="ECO:0000313" key="14">
    <source>
        <dbReference type="Proteomes" id="UP001457282"/>
    </source>
</evidence>
<dbReference type="InterPro" id="IPR027417">
    <property type="entry name" value="P-loop_NTPase"/>
</dbReference>
<keyword evidence="2" id="KW-0547">Nucleotide-binding</keyword>
<feature type="short sequence motif" description="Q motif" evidence="9">
    <location>
        <begin position="36"/>
        <end position="64"/>
    </location>
</feature>
<dbReference type="InterPro" id="IPR001650">
    <property type="entry name" value="Helicase_C-like"/>
</dbReference>
<comment type="caution">
    <text evidence="13">The sequence shown here is derived from an EMBL/GenBank/DDBJ whole genome shotgun (WGS) entry which is preliminary data.</text>
</comment>
<comment type="catalytic activity">
    <reaction evidence="8">
        <text>ATP + H2O = ADP + phosphate + H(+)</text>
        <dbReference type="Rhea" id="RHEA:13065"/>
        <dbReference type="ChEBI" id="CHEBI:15377"/>
        <dbReference type="ChEBI" id="CHEBI:15378"/>
        <dbReference type="ChEBI" id="CHEBI:30616"/>
        <dbReference type="ChEBI" id="CHEBI:43474"/>
        <dbReference type="ChEBI" id="CHEBI:456216"/>
        <dbReference type="EC" id="3.6.4.13"/>
    </reaction>
</comment>
<dbReference type="PROSITE" id="PS51192">
    <property type="entry name" value="HELICASE_ATP_BIND_1"/>
    <property type="match status" value="1"/>
</dbReference>
<dbReference type="SUPFAM" id="SSF52540">
    <property type="entry name" value="P-loop containing nucleoside triphosphate hydrolases"/>
    <property type="match status" value="1"/>
</dbReference>
<feature type="domain" description="DEAD-box RNA helicase Q" evidence="12">
    <location>
        <begin position="36"/>
        <end position="64"/>
    </location>
</feature>
<sequence>MAAIATFRESRTREGGENAAKEKLKFVTSEGIKPMASFDHMCLKDGLLRGIYNHGFEKPSAIQQRAIMPIIEGLDVIAQAQSGTGKTSMIALAACQLVDTASREVQALILSPTRELAAQTEKVILAIGNYLNIQVHSCIGGKSLGEDMRRLENGVHVVSGTPGRVNDMLHRKTLRPRHIKLLILDESDEMLSRGFKEQMYNIYRYLSHDVQVCLISATLPNEILDMTKLFMTDPVRILVKRDELTLEGIRQFFVSVEREDWKFDTMCDLYDTLIITQAVIFCNTKRKVDWLSEKLRSNNFTVSSMHGDMPQKERDAIMKEFHKGESRVLITTDVWARGIDVQQVSLVVNYDLPNNRELYIHRIGRSGRFGRKSVAINFVKNDDINILRDIEQYYSTQIDEMPMNVADLL</sequence>
<evidence type="ECO:0000256" key="7">
    <source>
        <dbReference type="ARBA" id="ARBA00037945"/>
    </source>
</evidence>
<dbReference type="EC" id="3.6.4.13" evidence="1"/>
<dbReference type="Proteomes" id="UP001457282">
    <property type="component" value="Unassembled WGS sequence"/>
</dbReference>
<evidence type="ECO:0000256" key="9">
    <source>
        <dbReference type="PROSITE-ProRule" id="PRU00552"/>
    </source>
</evidence>
<keyword evidence="3" id="KW-0378">Hydrolase</keyword>
<evidence type="ECO:0000256" key="6">
    <source>
        <dbReference type="ARBA" id="ARBA00022884"/>
    </source>
</evidence>
<evidence type="ECO:0000256" key="1">
    <source>
        <dbReference type="ARBA" id="ARBA00012552"/>
    </source>
</evidence>
<dbReference type="FunFam" id="3.40.50.300:FF:000849">
    <property type="entry name" value="ATP-dependent RNA helicase DBP5"/>
    <property type="match status" value="1"/>
</dbReference>
<protein>
    <recommendedName>
        <fullName evidence="1">RNA helicase</fullName>
        <ecNumber evidence="1">3.6.4.13</ecNumber>
    </recommendedName>
</protein>
<evidence type="ECO:0000256" key="8">
    <source>
        <dbReference type="ARBA" id="ARBA00047984"/>
    </source>
</evidence>
<reference evidence="13 14" key="1">
    <citation type="journal article" date="2023" name="G3 (Bethesda)">
        <title>A chromosome-length genome assembly and annotation of blackberry (Rubus argutus, cv. 'Hillquist').</title>
        <authorList>
            <person name="Bruna T."/>
            <person name="Aryal R."/>
            <person name="Dudchenko O."/>
            <person name="Sargent D.J."/>
            <person name="Mead D."/>
            <person name="Buti M."/>
            <person name="Cavallini A."/>
            <person name="Hytonen T."/>
            <person name="Andres J."/>
            <person name="Pham M."/>
            <person name="Weisz D."/>
            <person name="Mascagni F."/>
            <person name="Usai G."/>
            <person name="Natali L."/>
            <person name="Bassil N."/>
            <person name="Fernandez G.E."/>
            <person name="Lomsadze A."/>
            <person name="Armour M."/>
            <person name="Olukolu B."/>
            <person name="Poorten T."/>
            <person name="Britton C."/>
            <person name="Davik J."/>
            <person name="Ashrafi H."/>
            <person name="Aiden E.L."/>
            <person name="Borodovsky M."/>
            <person name="Worthington M."/>
        </authorList>
    </citation>
    <scope>NUCLEOTIDE SEQUENCE [LARGE SCALE GENOMIC DNA]</scope>
    <source>
        <strain evidence="13">PI 553951</strain>
    </source>
</reference>
<dbReference type="GO" id="GO:0003724">
    <property type="term" value="F:RNA helicase activity"/>
    <property type="evidence" value="ECO:0007669"/>
    <property type="project" value="UniProtKB-EC"/>
</dbReference>
<evidence type="ECO:0000259" key="12">
    <source>
        <dbReference type="PROSITE" id="PS51195"/>
    </source>
</evidence>
<dbReference type="EMBL" id="JBEDUW010000006">
    <property type="protein sequence ID" value="KAK9925194.1"/>
    <property type="molecule type" value="Genomic_DNA"/>
</dbReference>
<dbReference type="SMART" id="SM00487">
    <property type="entry name" value="DEXDc"/>
    <property type="match status" value="1"/>
</dbReference>
<dbReference type="GO" id="GO:0005524">
    <property type="term" value="F:ATP binding"/>
    <property type="evidence" value="ECO:0007669"/>
    <property type="project" value="UniProtKB-KW"/>
</dbReference>
<proteinExistence type="inferred from homology"/>
<accession>A0AAW1WK55</accession>
<dbReference type="Pfam" id="PF00271">
    <property type="entry name" value="Helicase_C"/>
    <property type="match status" value="1"/>
</dbReference>
<dbReference type="GO" id="GO:0016787">
    <property type="term" value="F:hydrolase activity"/>
    <property type="evidence" value="ECO:0007669"/>
    <property type="project" value="UniProtKB-KW"/>
</dbReference>
<dbReference type="InterPro" id="IPR011545">
    <property type="entry name" value="DEAD/DEAH_box_helicase_dom"/>
</dbReference>